<keyword evidence="2" id="KW-1185">Reference proteome</keyword>
<sequence length="341" mass="38979">MGNGKVSVFWMIREDESSEISGIGHGSQNGKFGSWEFGNSDDIYIYNTNLNQWEYQNAGVDLFAGFSIFYQQRRNFRTLKARPGLQMRGTRYIFVSAGLLWKCNSFRPSYAWEFGFLFRRPRTALKLDGFLDFFGRASFFGFLAQDFGGSFGSDTALRGIWTRGISVRGVLLVGSGPQTRGKLDFGTFNAWGMGNETFINVSIYYFCRVSVFWLIREDERFGSWEFGNSDDIYIYNANLNQWEYQNAGVDRSRSLGLWHVVFAGFSIFYRQRRNFRTLKAQPGLQTRGTRCSSGFFGREPGSRTSKKLNALESGSDFEAWIPRLQLSTNLRFHALGGGYGH</sequence>
<comment type="caution">
    <text evidence="1">The sequence shown here is derived from an EMBL/GenBank/DDBJ whole genome shotgun (WGS) entry which is preliminary data.</text>
</comment>
<evidence type="ECO:0000313" key="2">
    <source>
        <dbReference type="Proteomes" id="UP000234323"/>
    </source>
</evidence>
<name>A0A2I1HRE5_9GLOM</name>
<accession>A0A2I1HRE5</accession>
<reference evidence="1 2" key="1">
    <citation type="submission" date="2015-10" db="EMBL/GenBank/DDBJ databases">
        <title>Genome analyses suggest a sexual origin of heterokaryosis in a supposedly ancient asexual fungus.</title>
        <authorList>
            <person name="Ropars J."/>
            <person name="Sedzielewska K."/>
            <person name="Noel J."/>
            <person name="Charron P."/>
            <person name="Farinelli L."/>
            <person name="Marton T."/>
            <person name="Kruger M."/>
            <person name="Pelin A."/>
            <person name="Brachmann A."/>
            <person name="Corradi N."/>
        </authorList>
    </citation>
    <scope>NUCLEOTIDE SEQUENCE [LARGE SCALE GENOMIC DNA]</scope>
    <source>
        <strain evidence="1 2">A4</strain>
    </source>
</reference>
<dbReference type="EMBL" id="LLXI01005356">
    <property type="protein sequence ID" value="PKY61436.1"/>
    <property type="molecule type" value="Genomic_DNA"/>
</dbReference>
<evidence type="ECO:0000313" key="1">
    <source>
        <dbReference type="EMBL" id="PKY61436.1"/>
    </source>
</evidence>
<gene>
    <name evidence="1" type="ORF">RhiirA4_486413</name>
</gene>
<proteinExistence type="predicted"/>
<dbReference type="Proteomes" id="UP000234323">
    <property type="component" value="Unassembled WGS sequence"/>
</dbReference>
<dbReference type="AlphaFoldDB" id="A0A2I1HRE5"/>
<organism evidence="1 2">
    <name type="scientific">Rhizophagus irregularis</name>
    <dbReference type="NCBI Taxonomy" id="588596"/>
    <lineage>
        <taxon>Eukaryota</taxon>
        <taxon>Fungi</taxon>
        <taxon>Fungi incertae sedis</taxon>
        <taxon>Mucoromycota</taxon>
        <taxon>Glomeromycotina</taxon>
        <taxon>Glomeromycetes</taxon>
        <taxon>Glomerales</taxon>
        <taxon>Glomeraceae</taxon>
        <taxon>Rhizophagus</taxon>
    </lineage>
</organism>
<protein>
    <submittedName>
        <fullName evidence="1">Uncharacterized protein</fullName>
    </submittedName>
</protein>